<reference evidence="1" key="1">
    <citation type="journal article" date="2021" name="PeerJ">
        <title>Extensive microbial diversity within the chicken gut microbiome revealed by metagenomics and culture.</title>
        <authorList>
            <person name="Gilroy R."/>
            <person name="Ravi A."/>
            <person name="Getino M."/>
            <person name="Pursley I."/>
            <person name="Horton D.L."/>
            <person name="Alikhan N.F."/>
            <person name="Baker D."/>
            <person name="Gharbi K."/>
            <person name="Hall N."/>
            <person name="Watson M."/>
            <person name="Adriaenssens E.M."/>
            <person name="Foster-Nyarko E."/>
            <person name="Jarju S."/>
            <person name="Secka A."/>
            <person name="Antonio M."/>
            <person name="Oren A."/>
            <person name="Chaudhuri R.R."/>
            <person name="La Ragione R."/>
            <person name="Hildebrand F."/>
            <person name="Pallen M.J."/>
        </authorList>
    </citation>
    <scope>NUCLEOTIDE SEQUENCE</scope>
    <source>
        <strain evidence="1">ChiGjej1B1-18357</strain>
    </source>
</reference>
<gene>
    <name evidence="1" type="ORF">K8V11_13580</name>
</gene>
<proteinExistence type="predicted"/>
<evidence type="ECO:0000313" key="1">
    <source>
        <dbReference type="EMBL" id="HJE92031.1"/>
    </source>
</evidence>
<dbReference type="Proteomes" id="UP000776650">
    <property type="component" value="Unassembled WGS sequence"/>
</dbReference>
<organism evidence="1 2">
    <name type="scientific">Dietzia timorensis</name>
    <dbReference type="NCBI Taxonomy" id="499555"/>
    <lineage>
        <taxon>Bacteria</taxon>
        <taxon>Bacillati</taxon>
        <taxon>Actinomycetota</taxon>
        <taxon>Actinomycetes</taxon>
        <taxon>Mycobacteriales</taxon>
        <taxon>Dietziaceae</taxon>
        <taxon>Dietzia</taxon>
    </lineage>
</organism>
<protein>
    <submittedName>
        <fullName evidence="1">Uncharacterized protein</fullName>
    </submittedName>
</protein>
<name>A0A921K0E6_9ACTN</name>
<sequence length="93" mass="10510">MSQPSSGRRRKYCKRSCRQRAYEHRQMTSRLHLPEGTVVLTEAEATSIAERAFMLRCAAEDLQTAVDEGASTKEIGELAAELVRSAREAERIR</sequence>
<evidence type="ECO:0000313" key="2">
    <source>
        <dbReference type="Proteomes" id="UP000776650"/>
    </source>
</evidence>
<dbReference type="AlphaFoldDB" id="A0A921K0E6"/>
<dbReference type="RefSeq" id="WP_303915375.1">
    <property type="nucleotide sequence ID" value="NZ_DYXM01000261.1"/>
</dbReference>
<comment type="caution">
    <text evidence="1">The sequence shown here is derived from an EMBL/GenBank/DDBJ whole genome shotgun (WGS) entry which is preliminary data.</text>
</comment>
<reference evidence="1" key="2">
    <citation type="submission" date="2021-09" db="EMBL/GenBank/DDBJ databases">
        <authorList>
            <person name="Gilroy R."/>
        </authorList>
    </citation>
    <scope>NUCLEOTIDE SEQUENCE</scope>
    <source>
        <strain evidence="1">ChiGjej1B1-18357</strain>
    </source>
</reference>
<accession>A0A921K0E6</accession>
<dbReference type="EMBL" id="DYXM01000261">
    <property type="protein sequence ID" value="HJE92031.1"/>
    <property type="molecule type" value="Genomic_DNA"/>
</dbReference>